<dbReference type="InterPro" id="IPR000537">
    <property type="entry name" value="UbiA_prenyltransferase"/>
</dbReference>
<dbReference type="GO" id="GO:0006783">
    <property type="term" value="P:heme biosynthetic process"/>
    <property type="evidence" value="ECO:0007669"/>
    <property type="project" value="UniProtKB-KW"/>
</dbReference>
<evidence type="ECO:0000256" key="10">
    <source>
        <dbReference type="SAM" id="Phobius"/>
    </source>
</evidence>
<dbReference type="AlphaFoldDB" id="A0A913XPU2"/>
<dbReference type="InterPro" id="IPR044878">
    <property type="entry name" value="UbiA_sf"/>
</dbReference>
<feature type="transmembrane region" description="Helical" evidence="10">
    <location>
        <begin position="127"/>
        <end position="146"/>
    </location>
</feature>
<evidence type="ECO:0000256" key="7">
    <source>
        <dbReference type="ARBA" id="ARBA00023133"/>
    </source>
</evidence>
<dbReference type="NCBIfam" id="TIGR01473">
    <property type="entry name" value="cyoE_ctaB"/>
    <property type="match status" value="1"/>
</dbReference>
<dbReference type="Gene3D" id="1.10.357.140">
    <property type="entry name" value="UbiA prenyltransferase"/>
    <property type="match status" value="1"/>
</dbReference>
<protein>
    <recommendedName>
        <fullName evidence="3">Protoheme IX farnesyltransferase, mitochondrial</fullName>
    </recommendedName>
    <alternativeName>
        <fullName evidence="9">Heme O synthase</fullName>
    </alternativeName>
</protein>
<dbReference type="GO" id="GO:0008495">
    <property type="term" value="F:protoheme IX farnesyltransferase activity"/>
    <property type="evidence" value="ECO:0007669"/>
    <property type="project" value="InterPro"/>
</dbReference>
<dbReference type="GO" id="GO:0016020">
    <property type="term" value="C:membrane"/>
    <property type="evidence" value="ECO:0007669"/>
    <property type="project" value="UniProtKB-SubCell"/>
</dbReference>
<keyword evidence="4" id="KW-0808">Transferase</keyword>
<dbReference type="CDD" id="cd13957">
    <property type="entry name" value="PT_UbiA_Cox10"/>
    <property type="match status" value="1"/>
</dbReference>
<evidence type="ECO:0000313" key="12">
    <source>
        <dbReference type="Proteomes" id="UP000887567"/>
    </source>
</evidence>
<evidence type="ECO:0000313" key="11">
    <source>
        <dbReference type="EnsemblMetazoa" id="XP_020907759.1"/>
    </source>
</evidence>
<dbReference type="InterPro" id="IPR006369">
    <property type="entry name" value="Protohaem_IX_farnesylTrfase"/>
</dbReference>
<comment type="similarity">
    <text evidence="2">Belongs to the UbiA prenyltransferase family.</text>
</comment>
<feature type="transmembrane region" description="Helical" evidence="10">
    <location>
        <begin position="158"/>
        <end position="179"/>
    </location>
</feature>
<dbReference type="OMA" id="GLLAYKW"/>
<feature type="transmembrane region" description="Helical" evidence="10">
    <location>
        <begin position="77"/>
        <end position="96"/>
    </location>
</feature>
<dbReference type="GeneID" id="110245804"/>
<proteinExistence type="inferred from homology"/>
<name>A0A913XPU2_EXADI</name>
<dbReference type="PROSITE" id="PS00943">
    <property type="entry name" value="UBIA"/>
    <property type="match status" value="1"/>
</dbReference>
<evidence type="ECO:0000256" key="8">
    <source>
        <dbReference type="ARBA" id="ARBA00023136"/>
    </source>
</evidence>
<evidence type="ECO:0000256" key="4">
    <source>
        <dbReference type="ARBA" id="ARBA00022679"/>
    </source>
</evidence>
<dbReference type="PANTHER" id="PTHR43448">
    <property type="entry name" value="PROTOHEME IX FARNESYLTRANSFERASE, MITOCHONDRIAL"/>
    <property type="match status" value="1"/>
</dbReference>
<dbReference type="PANTHER" id="PTHR43448:SF2">
    <property type="entry name" value="PROTOHEME IX FARNESYLTRANSFERASE, MITOCHONDRIAL"/>
    <property type="match status" value="1"/>
</dbReference>
<dbReference type="HAMAP" id="MF_00154">
    <property type="entry name" value="CyoE_CtaB"/>
    <property type="match status" value="1"/>
</dbReference>
<keyword evidence="8 10" id="KW-0472">Membrane</keyword>
<organism evidence="11 12">
    <name type="scientific">Exaiptasia diaphana</name>
    <name type="common">Tropical sea anemone</name>
    <name type="synonym">Aiptasia pulchella</name>
    <dbReference type="NCBI Taxonomy" id="2652724"/>
    <lineage>
        <taxon>Eukaryota</taxon>
        <taxon>Metazoa</taxon>
        <taxon>Cnidaria</taxon>
        <taxon>Anthozoa</taxon>
        <taxon>Hexacorallia</taxon>
        <taxon>Actiniaria</taxon>
        <taxon>Aiptasiidae</taxon>
        <taxon>Exaiptasia</taxon>
    </lineage>
</organism>
<dbReference type="Pfam" id="PF01040">
    <property type="entry name" value="UbiA"/>
    <property type="match status" value="1"/>
</dbReference>
<evidence type="ECO:0000256" key="1">
    <source>
        <dbReference type="ARBA" id="ARBA00004141"/>
    </source>
</evidence>
<keyword evidence="7" id="KW-0350">Heme biosynthesis</keyword>
<feature type="transmembrane region" description="Helical" evidence="10">
    <location>
        <begin position="227"/>
        <end position="247"/>
    </location>
</feature>
<dbReference type="KEGG" id="epa:110245804"/>
<reference evidence="11" key="1">
    <citation type="submission" date="2022-11" db="UniProtKB">
        <authorList>
            <consortium name="EnsemblMetazoa"/>
        </authorList>
    </citation>
    <scope>IDENTIFICATION</scope>
</reference>
<keyword evidence="6 10" id="KW-1133">Transmembrane helix</keyword>
<evidence type="ECO:0000256" key="9">
    <source>
        <dbReference type="ARBA" id="ARBA00030253"/>
    </source>
</evidence>
<dbReference type="RefSeq" id="XP_020907759.1">
    <property type="nucleotide sequence ID" value="XM_021052100.1"/>
</dbReference>
<dbReference type="InterPro" id="IPR030470">
    <property type="entry name" value="UbiA_prenylTrfase_CS"/>
</dbReference>
<evidence type="ECO:0000256" key="5">
    <source>
        <dbReference type="ARBA" id="ARBA00022692"/>
    </source>
</evidence>
<evidence type="ECO:0000256" key="2">
    <source>
        <dbReference type="ARBA" id="ARBA00005985"/>
    </source>
</evidence>
<keyword evidence="12" id="KW-1185">Reference proteome</keyword>
<dbReference type="OrthoDB" id="5211at2759"/>
<evidence type="ECO:0000256" key="6">
    <source>
        <dbReference type="ARBA" id="ARBA00022989"/>
    </source>
</evidence>
<dbReference type="Proteomes" id="UP000887567">
    <property type="component" value="Unplaced"/>
</dbReference>
<keyword evidence="5 10" id="KW-0812">Transmembrane</keyword>
<accession>A0A913XPU2</accession>
<comment type="subcellular location">
    <subcellularLocation>
        <location evidence="1">Membrane</location>
        <topology evidence="1">Multi-pass membrane protein</topology>
    </subcellularLocation>
</comment>
<evidence type="ECO:0000256" key="3">
    <source>
        <dbReference type="ARBA" id="ARBA00016335"/>
    </source>
</evidence>
<sequence length="275" mass="30183">MKAYMVFTKFRLSSSVIISALSGYLFAGGSGGWEIFCLLFGGMLVTAASNGSNQIWERNLDGMMGRTAKRPLPTGQMTVNEAVIVVGVCLIVGLGLLSTLNLYSVLLGFAAYISYVFMYTPMKRKSSWAVFVGAFPGAIPPMLGAIAHTNEFGLVPGVLFFVQFTWQFPHFWAIAWVAFDDYKAGGFSLLPSKSGKSKNSAFQIVAYSLALIPFSLLPWILGWTGNISMIIATALGAGFFFYAYRLFLTLDDKDAKKLMFASFFYVFDKVEGMMP</sequence>
<dbReference type="EnsemblMetazoa" id="XM_021052100.1">
    <property type="protein sequence ID" value="XP_020907759.1"/>
    <property type="gene ID" value="LOC110245804"/>
</dbReference>
<feature type="transmembrane region" description="Helical" evidence="10">
    <location>
        <begin position="200"/>
        <end position="221"/>
    </location>
</feature>